<dbReference type="Proteomes" id="UP001501671">
    <property type="component" value="Unassembled WGS sequence"/>
</dbReference>
<keyword evidence="2" id="KW-1185">Reference proteome</keyword>
<proteinExistence type="predicted"/>
<dbReference type="PANTHER" id="PTHR43205">
    <property type="entry name" value="PROSTAGLANDIN REDUCTASE"/>
    <property type="match status" value="1"/>
</dbReference>
<dbReference type="EMBL" id="BAABFO010000015">
    <property type="protein sequence ID" value="GAA4336550.1"/>
    <property type="molecule type" value="Genomic_DNA"/>
</dbReference>
<comment type="caution">
    <text evidence="1">The sequence shown here is derived from an EMBL/GenBank/DDBJ whole genome shotgun (WGS) entry which is preliminary data.</text>
</comment>
<dbReference type="Gene3D" id="3.40.50.720">
    <property type="entry name" value="NAD(P)-binding Rossmann-like Domain"/>
    <property type="match status" value="1"/>
</dbReference>
<evidence type="ECO:0000313" key="2">
    <source>
        <dbReference type="Proteomes" id="UP001501671"/>
    </source>
</evidence>
<dbReference type="RefSeq" id="WP_345250771.1">
    <property type="nucleotide sequence ID" value="NZ_BAABFO010000015.1"/>
</dbReference>
<evidence type="ECO:0000313" key="1">
    <source>
        <dbReference type="EMBL" id="GAA4336550.1"/>
    </source>
</evidence>
<name>A0ABP8HAV6_9BURK</name>
<protein>
    <submittedName>
        <fullName evidence="1">Uncharacterized protein</fullName>
    </submittedName>
</protein>
<dbReference type="Gene3D" id="3.90.180.10">
    <property type="entry name" value="Medium-chain alcohol dehydrogenases, catalytic domain"/>
    <property type="match status" value="1"/>
</dbReference>
<organism evidence="1 2">
    <name type="scientific">Pigmentiphaga soli</name>
    <dbReference type="NCBI Taxonomy" id="1007095"/>
    <lineage>
        <taxon>Bacteria</taxon>
        <taxon>Pseudomonadati</taxon>
        <taxon>Pseudomonadota</taxon>
        <taxon>Betaproteobacteria</taxon>
        <taxon>Burkholderiales</taxon>
        <taxon>Alcaligenaceae</taxon>
        <taxon>Pigmentiphaga</taxon>
    </lineage>
</organism>
<reference evidence="2" key="1">
    <citation type="journal article" date="2019" name="Int. J. Syst. Evol. Microbiol.">
        <title>The Global Catalogue of Microorganisms (GCM) 10K type strain sequencing project: providing services to taxonomists for standard genome sequencing and annotation.</title>
        <authorList>
            <consortium name="The Broad Institute Genomics Platform"/>
            <consortium name="The Broad Institute Genome Sequencing Center for Infectious Disease"/>
            <person name="Wu L."/>
            <person name="Ma J."/>
        </authorList>
    </citation>
    <scope>NUCLEOTIDE SEQUENCE [LARGE SCALE GENOMIC DNA]</scope>
    <source>
        <strain evidence="2">JCM 17666</strain>
    </source>
</reference>
<dbReference type="SUPFAM" id="SSF50129">
    <property type="entry name" value="GroES-like"/>
    <property type="match status" value="1"/>
</dbReference>
<sequence>MIFPVAICGLISQYNLAVPDGLANVAAIVNRNVTVQGFRLSNYPSHRPAALADLKRLLRSGAVTNDETVVEGIENAPGAFISLFRGANIGKMLVRVGADD</sequence>
<accession>A0ABP8HAV6</accession>
<dbReference type="PANTHER" id="PTHR43205:SF7">
    <property type="entry name" value="PROSTAGLANDIN REDUCTASE 1"/>
    <property type="match status" value="1"/>
</dbReference>
<dbReference type="InterPro" id="IPR045010">
    <property type="entry name" value="MDR_fam"/>
</dbReference>
<gene>
    <name evidence="1" type="ORF">GCM10023144_31020</name>
</gene>
<dbReference type="InterPro" id="IPR011032">
    <property type="entry name" value="GroES-like_sf"/>
</dbReference>